<dbReference type="InterPro" id="IPR032307">
    <property type="entry name" value="PepSY_TM-like_2"/>
</dbReference>
<keyword evidence="2" id="KW-0812">Transmembrane</keyword>
<sequence>MASNPTGHGPTGYDSTPIPRQPFGAAPTSKPTSKPKSVAKKRTAAWSRWLHVYLSMLSFLVVLFFSVTGITLNHADWFDGQQAETKRTGTLPAAWVNVPDTARIKKLEIVELLRSKYALRGAVSEFRMEDEQCAVSFKGPGYSADAFINRKDGTFELTELRQGLVAVLNDLHKGRDSGTGWSWVIDLSAGFLTLVSLSGLVMLFFLKNKRVRGLLVAVVGGALCYLAYALLVP</sequence>
<name>A0ABS0Q728_9BACT</name>
<evidence type="ECO:0000313" key="4">
    <source>
        <dbReference type="Proteomes" id="UP000625631"/>
    </source>
</evidence>
<organism evidence="3 4">
    <name type="scientific">Hymenobacter negativus</name>
    <dbReference type="NCBI Taxonomy" id="2795026"/>
    <lineage>
        <taxon>Bacteria</taxon>
        <taxon>Pseudomonadati</taxon>
        <taxon>Bacteroidota</taxon>
        <taxon>Cytophagia</taxon>
        <taxon>Cytophagales</taxon>
        <taxon>Hymenobacteraceae</taxon>
        <taxon>Hymenobacter</taxon>
    </lineage>
</organism>
<evidence type="ECO:0000256" key="2">
    <source>
        <dbReference type="SAM" id="Phobius"/>
    </source>
</evidence>
<feature type="transmembrane region" description="Helical" evidence="2">
    <location>
        <begin position="50"/>
        <end position="72"/>
    </location>
</feature>
<comment type="caution">
    <text evidence="3">The sequence shown here is derived from an EMBL/GenBank/DDBJ whole genome shotgun (WGS) entry which is preliminary data.</text>
</comment>
<feature type="transmembrane region" description="Helical" evidence="2">
    <location>
        <begin position="181"/>
        <end position="206"/>
    </location>
</feature>
<feature type="region of interest" description="Disordered" evidence="1">
    <location>
        <begin position="1"/>
        <end position="39"/>
    </location>
</feature>
<proteinExistence type="predicted"/>
<evidence type="ECO:0000313" key="3">
    <source>
        <dbReference type="EMBL" id="MBH8558470.1"/>
    </source>
</evidence>
<dbReference type="Pfam" id="PF16357">
    <property type="entry name" value="PepSY_TM_like_2"/>
    <property type="match status" value="1"/>
</dbReference>
<reference evidence="3 4" key="1">
    <citation type="submission" date="2020-12" db="EMBL/GenBank/DDBJ databases">
        <title>Hymenobacter sp.</title>
        <authorList>
            <person name="Kim M.K."/>
        </authorList>
    </citation>
    <scope>NUCLEOTIDE SEQUENCE [LARGE SCALE GENOMIC DNA]</scope>
    <source>
        <strain evidence="3 4">BT442</strain>
    </source>
</reference>
<dbReference type="EMBL" id="JAEDAE010000003">
    <property type="protein sequence ID" value="MBH8558470.1"/>
    <property type="molecule type" value="Genomic_DNA"/>
</dbReference>
<dbReference type="PANTHER" id="PTHR40115">
    <property type="entry name" value="INNER MEMBRANE PROTEIN WITH PEPSY TM HELIX"/>
    <property type="match status" value="1"/>
</dbReference>
<protein>
    <submittedName>
        <fullName evidence="3">PepSY-associated TM helix domain-containing protein</fullName>
    </submittedName>
</protein>
<gene>
    <name evidence="3" type="ORF">I7X13_10460</name>
</gene>
<evidence type="ECO:0000256" key="1">
    <source>
        <dbReference type="SAM" id="MobiDB-lite"/>
    </source>
</evidence>
<dbReference type="PANTHER" id="PTHR40115:SF1">
    <property type="entry name" value="INNER MEMBRANE PROTEIN WITH PEPSY TM HELIX"/>
    <property type="match status" value="1"/>
</dbReference>
<accession>A0ABS0Q728</accession>
<dbReference type="RefSeq" id="WP_198075431.1">
    <property type="nucleotide sequence ID" value="NZ_JAEDAE010000003.1"/>
</dbReference>
<keyword evidence="4" id="KW-1185">Reference proteome</keyword>
<keyword evidence="2" id="KW-0472">Membrane</keyword>
<dbReference type="Proteomes" id="UP000625631">
    <property type="component" value="Unassembled WGS sequence"/>
</dbReference>
<keyword evidence="2" id="KW-1133">Transmembrane helix</keyword>
<feature type="transmembrane region" description="Helical" evidence="2">
    <location>
        <begin position="213"/>
        <end position="231"/>
    </location>
</feature>